<evidence type="ECO:0000313" key="7">
    <source>
        <dbReference type="EMBL" id="MCS4556578.1"/>
    </source>
</evidence>
<feature type="domain" description="PAS" evidence="2">
    <location>
        <begin position="288"/>
        <end position="358"/>
    </location>
</feature>
<accession>A0ABT2FJU1</accession>
<dbReference type="InterPro" id="IPR029787">
    <property type="entry name" value="Nucleotide_cyclase"/>
</dbReference>
<proteinExistence type="predicted"/>
<dbReference type="SMART" id="SM00304">
    <property type="entry name" value="HAMP"/>
    <property type="match status" value="1"/>
</dbReference>
<keyword evidence="8" id="KW-1185">Reference proteome</keyword>
<dbReference type="SUPFAM" id="SSF141868">
    <property type="entry name" value="EAL domain-like"/>
    <property type="match status" value="1"/>
</dbReference>
<dbReference type="PANTHER" id="PTHR44757:SF2">
    <property type="entry name" value="BIOFILM ARCHITECTURE MAINTENANCE PROTEIN MBAA"/>
    <property type="match status" value="1"/>
</dbReference>
<dbReference type="EMBL" id="JAKOGG010000005">
    <property type="protein sequence ID" value="MCS4556578.1"/>
    <property type="molecule type" value="Genomic_DNA"/>
</dbReference>
<evidence type="ECO:0000313" key="8">
    <source>
        <dbReference type="Proteomes" id="UP001201549"/>
    </source>
</evidence>
<dbReference type="Gene3D" id="3.30.70.270">
    <property type="match status" value="1"/>
</dbReference>
<evidence type="ECO:0000259" key="5">
    <source>
        <dbReference type="PROSITE" id="PS50885"/>
    </source>
</evidence>
<dbReference type="Pfam" id="PF00563">
    <property type="entry name" value="EAL"/>
    <property type="match status" value="1"/>
</dbReference>
<dbReference type="CDD" id="cd01949">
    <property type="entry name" value="GGDEF"/>
    <property type="match status" value="1"/>
</dbReference>
<dbReference type="InterPro" id="IPR035919">
    <property type="entry name" value="EAL_sf"/>
</dbReference>
<feature type="domain" description="EAL" evidence="4">
    <location>
        <begin position="596"/>
        <end position="850"/>
    </location>
</feature>
<evidence type="ECO:0000256" key="1">
    <source>
        <dbReference type="SAM" id="Phobius"/>
    </source>
</evidence>
<dbReference type="Pfam" id="PF00990">
    <property type="entry name" value="GGDEF"/>
    <property type="match status" value="1"/>
</dbReference>
<dbReference type="InterPro" id="IPR000700">
    <property type="entry name" value="PAS-assoc_C"/>
</dbReference>
<dbReference type="InterPro" id="IPR035965">
    <property type="entry name" value="PAS-like_dom_sf"/>
</dbReference>
<dbReference type="InterPro" id="IPR021796">
    <property type="entry name" value="Tll0287-like_dom"/>
</dbReference>
<dbReference type="RefSeq" id="WP_238895983.1">
    <property type="nucleotide sequence ID" value="NZ_JAKOGG010000005.1"/>
</dbReference>
<gene>
    <name evidence="7" type="ORF">L9G74_09020</name>
</gene>
<dbReference type="PROSITE" id="PS50885">
    <property type="entry name" value="HAMP"/>
    <property type="match status" value="1"/>
</dbReference>
<dbReference type="Pfam" id="PF00672">
    <property type="entry name" value="HAMP"/>
    <property type="match status" value="1"/>
</dbReference>
<dbReference type="InterPro" id="IPR001633">
    <property type="entry name" value="EAL_dom"/>
</dbReference>
<reference evidence="8" key="2">
    <citation type="submission" date="2023-07" db="EMBL/GenBank/DDBJ databases">
        <title>Shewanella mangrovi sp. nov., an acetaldehyde- degrading bacterium isolated from mangrove sediment.</title>
        <authorList>
            <person name="Liu Y."/>
        </authorList>
    </citation>
    <scope>NUCLEOTIDE SEQUENCE [LARGE SCALE GENOMIC DNA]</scope>
    <source>
        <strain evidence="8">C32</strain>
    </source>
</reference>
<dbReference type="SMART" id="SM00267">
    <property type="entry name" value="GGDEF"/>
    <property type="match status" value="1"/>
</dbReference>
<feature type="transmembrane region" description="Helical" evidence="1">
    <location>
        <begin position="6"/>
        <end position="27"/>
    </location>
</feature>
<dbReference type="PROSITE" id="PS50113">
    <property type="entry name" value="PAC"/>
    <property type="match status" value="1"/>
</dbReference>
<evidence type="ECO:0000259" key="3">
    <source>
        <dbReference type="PROSITE" id="PS50113"/>
    </source>
</evidence>
<dbReference type="PROSITE" id="PS50112">
    <property type="entry name" value="PAS"/>
    <property type="match status" value="1"/>
</dbReference>
<dbReference type="SMART" id="SM00091">
    <property type="entry name" value="PAS"/>
    <property type="match status" value="1"/>
</dbReference>
<dbReference type="InterPro" id="IPR000014">
    <property type="entry name" value="PAS"/>
</dbReference>
<feature type="domain" description="GGDEF" evidence="6">
    <location>
        <begin position="447"/>
        <end position="587"/>
    </location>
</feature>
<feature type="transmembrane region" description="Helical" evidence="1">
    <location>
        <begin position="204"/>
        <end position="227"/>
    </location>
</feature>
<dbReference type="CDD" id="cd01948">
    <property type="entry name" value="EAL"/>
    <property type="match status" value="1"/>
</dbReference>
<keyword evidence="1" id="KW-0472">Membrane</keyword>
<dbReference type="InterPro" id="IPR043128">
    <property type="entry name" value="Rev_trsase/Diguanyl_cyclase"/>
</dbReference>
<keyword evidence="1" id="KW-0812">Transmembrane</keyword>
<dbReference type="SUPFAM" id="SSF55785">
    <property type="entry name" value="PYP-like sensor domain (PAS domain)"/>
    <property type="match status" value="1"/>
</dbReference>
<name>A0ABT2FJU1_9GAMM</name>
<dbReference type="Pfam" id="PF11845">
    <property type="entry name" value="Tll0287-like"/>
    <property type="match status" value="1"/>
</dbReference>
<dbReference type="InterPro" id="IPR052155">
    <property type="entry name" value="Biofilm_reg_signaling"/>
</dbReference>
<protein>
    <submittedName>
        <fullName evidence="7">EAL domain-containing protein</fullName>
    </submittedName>
</protein>
<feature type="domain" description="HAMP" evidence="5">
    <location>
        <begin position="230"/>
        <end position="283"/>
    </location>
</feature>
<dbReference type="Gene3D" id="3.20.20.450">
    <property type="entry name" value="EAL domain"/>
    <property type="match status" value="1"/>
</dbReference>
<evidence type="ECO:0000259" key="2">
    <source>
        <dbReference type="PROSITE" id="PS50112"/>
    </source>
</evidence>
<dbReference type="PROSITE" id="PS50883">
    <property type="entry name" value="EAL"/>
    <property type="match status" value="1"/>
</dbReference>
<dbReference type="Pfam" id="PF00989">
    <property type="entry name" value="PAS"/>
    <property type="match status" value="1"/>
</dbReference>
<organism evidence="7 8">
    <name type="scientific">Shewanella electrica</name>
    <dbReference type="NCBI Taxonomy" id="515560"/>
    <lineage>
        <taxon>Bacteria</taxon>
        <taxon>Pseudomonadati</taxon>
        <taxon>Pseudomonadota</taxon>
        <taxon>Gammaproteobacteria</taxon>
        <taxon>Alteromonadales</taxon>
        <taxon>Shewanellaceae</taxon>
        <taxon>Shewanella</taxon>
    </lineage>
</organism>
<dbReference type="InterPro" id="IPR013767">
    <property type="entry name" value="PAS_fold"/>
</dbReference>
<dbReference type="PANTHER" id="PTHR44757">
    <property type="entry name" value="DIGUANYLATE CYCLASE DGCP"/>
    <property type="match status" value="1"/>
</dbReference>
<sequence length="857" mass="95858">MSLRTKLLLTVFSVFAIGFILMQAFMYQNIKQQGERELLNTAQQLQSVLMASQSVYQQQFVASGLPINQQTLGFLPAHALSKIAAAAAQLDRSGFSLNNVAAKPRDSDHQADAVELSAIEHFRHHPEQQSSFTAFDNDAGQAYYLYAQPIHAEASCLECHGAQADAPAAISEQYATDDDYQLGDVMGIVSIKLPADMLNQRMEAFFISQLIWLAIAGTILALLLLYLNQRNVSRPLNMLNDAIRRMEHGVTADTLVLEDLPGEFKSISRAFNQMVEHLNTKDLALKESETRYRTLVTTAQEGVIQTDQTGRITFWNHGAEVIFGYKEQEILGHSIATLVPQAQRAKHNQGMQRVLSGDDLPFTHKVVELTGLCKDGSERRIELTMNSWMMKYKSVFVAVVRDVTERKQAEEQIRQLAYYDPLTELPNRRMLMEQFRQALNGSDHNGQYGAILMADLDNFKSLNDTFGHGMGDKLLVEVAKRIRAVIGPNDTVSRLGGDEFIVLLGQLGKEPQLAQQRAMDIAREMKHRLARPYRLASELNDYSCTVSIGGALFQGTQTSIDTLMTHVDMALYKAKDTGRDAIKFFDASIQQALTQRNVIESALKRAEALQQFHLCYQPQMDARGKLIGAEALLRWTKEDGTSVPPSVFIPVAEDCGLIESIGAWVIKAACSQLVQWQMQLLPPNVHIAINVSAKQFTHVNFVSELLMTLSVTGADPHRLKIELTESAILQDIRAAREKILRLKAAGIQFSLDDFGTGYSSLAYLKQLPVDQLKIDQSFVRDIHSDESDAAIVQAILAICESLNIEAIAEGVETREQLQFLLKHGCRRFQGYLLGRPVSAEQFVERYLLPRTNKKRSR</sequence>
<dbReference type="NCBIfam" id="TIGR00229">
    <property type="entry name" value="sensory_box"/>
    <property type="match status" value="1"/>
</dbReference>
<dbReference type="CDD" id="cd00130">
    <property type="entry name" value="PAS"/>
    <property type="match status" value="1"/>
</dbReference>
<dbReference type="Gene3D" id="6.10.340.10">
    <property type="match status" value="1"/>
</dbReference>
<dbReference type="SUPFAM" id="SSF55073">
    <property type="entry name" value="Nucleotide cyclase"/>
    <property type="match status" value="1"/>
</dbReference>
<dbReference type="SMART" id="SM00052">
    <property type="entry name" value="EAL"/>
    <property type="match status" value="1"/>
</dbReference>
<reference evidence="7 8" key="1">
    <citation type="submission" date="2022-02" db="EMBL/GenBank/DDBJ databases">
        <authorList>
            <person name="Zhuang L."/>
        </authorList>
    </citation>
    <scope>NUCLEOTIDE SEQUENCE [LARGE SCALE GENOMIC DNA]</scope>
    <source>
        <strain evidence="7 8">C32</strain>
    </source>
</reference>
<dbReference type="Proteomes" id="UP001201549">
    <property type="component" value="Unassembled WGS sequence"/>
</dbReference>
<dbReference type="Gene3D" id="3.30.450.20">
    <property type="entry name" value="PAS domain"/>
    <property type="match status" value="1"/>
</dbReference>
<feature type="domain" description="PAC" evidence="3">
    <location>
        <begin position="365"/>
        <end position="415"/>
    </location>
</feature>
<dbReference type="PROSITE" id="PS50887">
    <property type="entry name" value="GGDEF"/>
    <property type="match status" value="1"/>
</dbReference>
<dbReference type="NCBIfam" id="TIGR00254">
    <property type="entry name" value="GGDEF"/>
    <property type="match status" value="1"/>
</dbReference>
<evidence type="ECO:0000259" key="6">
    <source>
        <dbReference type="PROSITE" id="PS50887"/>
    </source>
</evidence>
<dbReference type="InterPro" id="IPR003660">
    <property type="entry name" value="HAMP_dom"/>
</dbReference>
<dbReference type="InterPro" id="IPR000160">
    <property type="entry name" value="GGDEF_dom"/>
</dbReference>
<comment type="caution">
    <text evidence="7">The sequence shown here is derived from an EMBL/GenBank/DDBJ whole genome shotgun (WGS) entry which is preliminary data.</text>
</comment>
<evidence type="ECO:0000259" key="4">
    <source>
        <dbReference type="PROSITE" id="PS50883"/>
    </source>
</evidence>
<dbReference type="CDD" id="cd06225">
    <property type="entry name" value="HAMP"/>
    <property type="match status" value="1"/>
</dbReference>
<keyword evidence="1" id="KW-1133">Transmembrane helix</keyword>